<keyword evidence="2" id="KW-0479">Metal-binding</keyword>
<dbReference type="InterPro" id="IPR036922">
    <property type="entry name" value="Rieske_2Fe-2S_sf"/>
</dbReference>
<dbReference type="SUPFAM" id="SSF50022">
    <property type="entry name" value="ISP domain"/>
    <property type="match status" value="1"/>
</dbReference>
<evidence type="ECO:0000256" key="2">
    <source>
        <dbReference type="ARBA" id="ARBA00022723"/>
    </source>
</evidence>
<dbReference type="EMBL" id="BAAAFZ010000047">
    <property type="protein sequence ID" value="GAA0590025.1"/>
    <property type="molecule type" value="Genomic_DNA"/>
</dbReference>
<evidence type="ECO:0000256" key="4">
    <source>
        <dbReference type="ARBA" id="ARBA00023014"/>
    </source>
</evidence>
<keyword evidence="4" id="KW-0411">Iron-sulfur</keyword>
<dbReference type="Pfam" id="PF00355">
    <property type="entry name" value="Rieske"/>
    <property type="match status" value="1"/>
</dbReference>
<keyword evidence="3" id="KW-0408">Iron</keyword>
<dbReference type="PANTHER" id="PTHR40261">
    <property type="match status" value="1"/>
</dbReference>
<comment type="caution">
    <text evidence="6">The sequence shown here is derived from an EMBL/GenBank/DDBJ whole genome shotgun (WGS) entry which is preliminary data.</text>
</comment>
<protein>
    <submittedName>
        <fullName evidence="6">Rieske (2Fe-2S) protein</fullName>
    </submittedName>
</protein>
<evidence type="ECO:0000259" key="5">
    <source>
        <dbReference type="PROSITE" id="PS51296"/>
    </source>
</evidence>
<dbReference type="PANTHER" id="PTHR40261:SF1">
    <property type="entry name" value="RIESKE DOMAIN-CONTAINING PROTEIN"/>
    <property type="match status" value="1"/>
</dbReference>
<sequence length="126" mass="13041">MRAGGEAAAVAGPGERTLCRLDDIPDGGARGFPAAPGGFTGLFAVRRGDRVFVYVNSCPHIGLPLEPLPDRFLDARRQNIVCSAHGARFRVEDGVCVSGPCLGDTLEAVEARIVDGAVVVPADAGL</sequence>
<evidence type="ECO:0000256" key="1">
    <source>
        <dbReference type="ARBA" id="ARBA00022714"/>
    </source>
</evidence>
<gene>
    <name evidence="6" type="ORF">GCM10009416_30710</name>
</gene>
<feature type="domain" description="Rieske" evidence="5">
    <location>
        <begin position="16"/>
        <end position="120"/>
    </location>
</feature>
<name>A0ABN1FG54_9PROT</name>
<reference evidence="6 7" key="1">
    <citation type="journal article" date="2019" name="Int. J. Syst. Evol. Microbiol.">
        <title>The Global Catalogue of Microorganisms (GCM) 10K type strain sequencing project: providing services to taxonomists for standard genome sequencing and annotation.</title>
        <authorList>
            <consortium name="The Broad Institute Genomics Platform"/>
            <consortium name="The Broad Institute Genome Sequencing Center for Infectious Disease"/>
            <person name="Wu L."/>
            <person name="Ma J."/>
        </authorList>
    </citation>
    <scope>NUCLEOTIDE SEQUENCE [LARGE SCALE GENOMIC DNA]</scope>
    <source>
        <strain evidence="6 7">JCM 9933</strain>
    </source>
</reference>
<evidence type="ECO:0000313" key="7">
    <source>
        <dbReference type="Proteomes" id="UP001501588"/>
    </source>
</evidence>
<proteinExistence type="predicted"/>
<evidence type="ECO:0000313" key="6">
    <source>
        <dbReference type="EMBL" id="GAA0590025.1"/>
    </source>
</evidence>
<dbReference type="CDD" id="cd03467">
    <property type="entry name" value="Rieske"/>
    <property type="match status" value="1"/>
</dbReference>
<keyword evidence="1" id="KW-0001">2Fe-2S</keyword>
<evidence type="ECO:0000256" key="3">
    <source>
        <dbReference type="ARBA" id="ARBA00023004"/>
    </source>
</evidence>
<dbReference type="Proteomes" id="UP001501588">
    <property type="component" value="Unassembled WGS sequence"/>
</dbReference>
<keyword evidence="7" id="KW-1185">Reference proteome</keyword>
<dbReference type="Gene3D" id="2.102.10.10">
    <property type="entry name" value="Rieske [2Fe-2S] iron-sulphur domain"/>
    <property type="match status" value="1"/>
</dbReference>
<dbReference type="PROSITE" id="PS51296">
    <property type="entry name" value="RIESKE"/>
    <property type="match status" value="1"/>
</dbReference>
<organism evidence="6 7">
    <name type="scientific">Craurococcus roseus</name>
    <dbReference type="NCBI Taxonomy" id="77585"/>
    <lineage>
        <taxon>Bacteria</taxon>
        <taxon>Pseudomonadati</taxon>
        <taxon>Pseudomonadota</taxon>
        <taxon>Alphaproteobacteria</taxon>
        <taxon>Acetobacterales</taxon>
        <taxon>Acetobacteraceae</taxon>
        <taxon>Craurococcus</taxon>
    </lineage>
</organism>
<accession>A0ABN1FG54</accession>
<dbReference type="RefSeq" id="WP_343896235.1">
    <property type="nucleotide sequence ID" value="NZ_BAAAFZ010000047.1"/>
</dbReference>
<dbReference type="InterPro" id="IPR017941">
    <property type="entry name" value="Rieske_2Fe-2S"/>
</dbReference>